<dbReference type="PANTHER" id="PTHR36925:SF1">
    <property type="entry name" value="COBALT-PRECORRIN-6A REDUCTASE"/>
    <property type="match status" value="1"/>
</dbReference>
<dbReference type="GeneID" id="84221060"/>
<dbReference type="GO" id="GO:0006221">
    <property type="term" value="P:pyrimidine nucleotide biosynthetic process"/>
    <property type="evidence" value="ECO:0007669"/>
    <property type="project" value="UniProtKB-KW"/>
</dbReference>
<dbReference type="SUPFAM" id="SSF52335">
    <property type="entry name" value="Methylglyoxal synthase-like"/>
    <property type="match status" value="1"/>
</dbReference>
<evidence type="ECO:0000256" key="3">
    <source>
        <dbReference type="ARBA" id="ARBA00022975"/>
    </source>
</evidence>
<keyword evidence="2" id="KW-0169">Cobalamin biosynthesis</keyword>
<dbReference type="GO" id="GO:0009236">
    <property type="term" value="P:cobalamin biosynthetic process"/>
    <property type="evidence" value="ECO:0007669"/>
    <property type="project" value="UniProtKB-UniPathway"/>
</dbReference>
<protein>
    <recommendedName>
        <fullName evidence="7">Precorrin-6x reductase</fullName>
    </recommendedName>
</protein>
<dbReference type="InterPro" id="IPR003723">
    <property type="entry name" value="Precorrin-6x_reduct"/>
</dbReference>
<evidence type="ECO:0008006" key="7">
    <source>
        <dbReference type="Google" id="ProtNLM"/>
    </source>
</evidence>
<accession>A0A0Q0VRF1</accession>
<evidence type="ECO:0000313" key="6">
    <source>
        <dbReference type="Proteomes" id="UP000050301"/>
    </source>
</evidence>
<reference evidence="5 6" key="1">
    <citation type="submission" date="2015-09" db="EMBL/GenBank/DDBJ databases">
        <title>Heavy metals and arsenic resistance mechanisms in polyextremophilic archaea of the family Ferroplasmaceae.</title>
        <authorList>
            <person name="Bulaev A.G."/>
            <person name="Kanygina A.V."/>
        </authorList>
    </citation>
    <scope>NUCLEOTIDE SEQUENCE [LARGE SCALE GENOMIC DNA]</scope>
    <source>
        <strain evidence="5 6">BH2</strain>
    </source>
</reference>
<evidence type="ECO:0000256" key="1">
    <source>
        <dbReference type="ARBA" id="ARBA00004953"/>
    </source>
</evidence>
<dbReference type="RefSeq" id="WP_048101230.1">
    <property type="nucleotide sequence ID" value="NZ_LKBH01000294.1"/>
</dbReference>
<sequence length="250" mass="28556">MILVFDGTSDSRELCMQLISEGYDLICSVVTGEAAKKLESLNIRHINGRLDRQNMIDFINNNKINAVIDATHPFAESIHKTALDVSNELNMLHIRFERKPVKINSKNVLYAGFNEINDLLNDSRNIFVTTGIKTVKFYEIDASKNYYFRIIPDPENIRALIDHGVPQSNIIAIEGKLNYMVNYSIMQYFNIDTMVTKDSGFLSEPKINAALDLGIKTIIIKRPDYKYKNMAYTYKDVLKILKEGGIYPES</sequence>
<dbReference type="AlphaFoldDB" id="A0A0Q0VRF1"/>
<keyword evidence="6" id="KW-1185">Reference proteome</keyword>
<proteinExistence type="predicted"/>
<dbReference type="Proteomes" id="UP000050301">
    <property type="component" value="Unassembled WGS sequence"/>
</dbReference>
<dbReference type="EMBL" id="LKBH01000294">
    <property type="protein sequence ID" value="KQB33779.1"/>
    <property type="molecule type" value="Genomic_DNA"/>
</dbReference>
<dbReference type="PROSITE" id="PS51014">
    <property type="entry name" value="COBK_CBIJ"/>
    <property type="match status" value="1"/>
</dbReference>
<comment type="caution">
    <text evidence="5">The sequence shown here is derived from an EMBL/GenBank/DDBJ whole genome shotgun (WGS) entry which is preliminary data.</text>
</comment>
<comment type="pathway">
    <text evidence="1">Cofactor biosynthesis; adenosylcobalamin biosynthesis.</text>
</comment>
<keyword evidence="3" id="KW-0665">Pyrimidine biosynthesis</keyword>
<dbReference type="NCBIfam" id="TIGR00715">
    <property type="entry name" value="precor6x_red"/>
    <property type="match status" value="1"/>
</dbReference>
<dbReference type="GO" id="GO:0016994">
    <property type="term" value="F:precorrin-6A reductase activity"/>
    <property type="evidence" value="ECO:0007669"/>
    <property type="project" value="InterPro"/>
</dbReference>
<organism evidence="5 6">
    <name type="scientific">Acidiplasma cupricumulans</name>
    <dbReference type="NCBI Taxonomy" id="312540"/>
    <lineage>
        <taxon>Archaea</taxon>
        <taxon>Methanobacteriati</taxon>
        <taxon>Thermoplasmatota</taxon>
        <taxon>Thermoplasmata</taxon>
        <taxon>Thermoplasmatales</taxon>
        <taxon>Ferroplasmaceae</taxon>
        <taxon>Acidiplasma</taxon>
    </lineage>
</organism>
<dbReference type="InterPro" id="IPR036914">
    <property type="entry name" value="MGS-like_dom_sf"/>
</dbReference>
<keyword evidence="4" id="KW-0560">Oxidoreductase</keyword>
<dbReference type="Pfam" id="PF02571">
    <property type="entry name" value="CbiJ"/>
    <property type="match status" value="1"/>
</dbReference>
<evidence type="ECO:0000256" key="4">
    <source>
        <dbReference type="ARBA" id="ARBA00023002"/>
    </source>
</evidence>
<name>A0A0Q0VRF1_9ARCH</name>
<dbReference type="PANTHER" id="PTHR36925">
    <property type="entry name" value="COBALT-PRECORRIN-6A REDUCTASE"/>
    <property type="match status" value="1"/>
</dbReference>
<evidence type="ECO:0000256" key="2">
    <source>
        <dbReference type="ARBA" id="ARBA00022573"/>
    </source>
</evidence>
<dbReference type="InParanoid" id="A0A0Q0VRF1"/>
<dbReference type="UniPathway" id="UPA00148"/>
<gene>
    <name evidence="5" type="ORF">AOG55_01985</name>
</gene>
<evidence type="ECO:0000313" key="5">
    <source>
        <dbReference type="EMBL" id="KQB33779.1"/>
    </source>
</evidence>